<dbReference type="InterPro" id="IPR027267">
    <property type="entry name" value="AH/BAR_dom_sf"/>
</dbReference>
<dbReference type="PANTHER" id="PTHR47174">
    <property type="entry name" value="BRIDGING INTEGRATOR 3"/>
    <property type="match status" value="1"/>
</dbReference>
<comment type="subcellular location">
    <subcellularLocation>
        <location evidence="1">Cytoplasm</location>
        <location evidence="1">Cytoskeleton</location>
    </subcellularLocation>
</comment>
<dbReference type="EMBL" id="MCFH01000038">
    <property type="protein sequence ID" value="ORX45816.1"/>
    <property type="molecule type" value="Genomic_DNA"/>
</dbReference>
<dbReference type="SMART" id="SM00721">
    <property type="entry name" value="BAR"/>
    <property type="match status" value="1"/>
</dbReference>
<dbReference type="Gene3D" id="1.20.1270.60">
    <property type="entry name" value="Arfaptin homology (AH) domain/BAR domain"/>
    <property type="match status" value="1"/>
</dbReference>
<dbReference type="PANTHER" id="PTHR47174:SF3">
    <property type="entry name" value="BRIDGING INTEGRATOR 3"/>
    <property type="match status" value="1"/>
</dbReference>
<protein>
    <submittedName>
        <fullName evidence="5">BAR-domain-containing protein</fullName>
    </submittedName>
</protein>
<evidence type="ECO:0000256" key="1">
    <source>
        <dbReference type="ARBA" id="ARBA00004245"/>
    </source>
</evidence>
<dbReference type="GO" id="GO:0051666">
    <property type="term" value="P:actin cortical patch localization"/>
    <property type="evidence" value="ECO:0007669"/>
    <property type="project" value="InterPro"/>
</dbReference>
<evidence type="ECO:0000256" key="2">
    <source>
        <dbReference type="ARBA" id="ARBA00022490"/>
    </source>
</evidence>
<accession>A0A1Y1V2J1</accession>
<dbReference type="OrthoDB" id="446293at2759"/>
<evidence type="ECO:0000313" key="6">
    <source>
        <dbReference type="Proteomes" id="UP000193719"/>
    </source>
</evidence>
<keyword evidence="2" id="KW-0963">Cytoplasm</keyword>
<evidence type="ECO:0000259" key="4">
    <source>
        <dbReference type="PROSITE" id="PS51021"/>
    </source>
</evidence>
<gene>
    <name evidence="5" type="ORF">BCR36DRAFT_332843</name>
</gene>
<name>A0A1Y1V2J1_9FUNG</name>
<dbReference type="Proteomes" id="UP000193719">
    <property type="component" value="Unassembled WGS sequence"/>
</dbReference>
<dbReference type="GO" id="GO:0015629">
    <property type="term" value="C:actin cytoskeleton"/>
    <property type="evidence" value="ECO:0007669"/>
    <property type="project" value="TreeGrafter"/>
</dbReference>
<dbReference type="InterPro" id="IPR046982">
    <property type="entry name" value="BIN3/RVS161-like"/>
</dbReference>
<dbReference type="GO" id="GO:0008289">
    <property type="term" value="F:lipid binding"/>
    <property type="evidence" value="ECO:0007669"/>
    <property type="project" value="TreeGrafter"/>
</dbReference>
<dbReference type="InterPro" id="IPR004148">
    <property type="entry name" value="BAR_dom"/>
</dbReference>
<keyword evidence="6" id="KW-1185">Reference proteome</keyword>
<feature type="domain" description="BAR" evidence="4">
    <location>
        <begin position="17"/>
        <end position="237"/>
    </location>
</feature>
<dbReference type="STRING" id="1754191.A0A1Y1V2J1"/>
<sequence>MSWNGFKKKINRVGTMLKQTTGMIGKTEDKEFNSKERRFKSYEKKITTLCNEAKEYLNYVRALTLNEYKIAEEIDGLYNENFDMALCAMNFKTAAGKINDGTRLEFDNNYITTVLNPVNQLGVNFPTVNQLISKRENKLLDYDECKSKVDKLVDKPSNDPTNLTRAEDKLNYAKEAYDVINDALLEYLPKPLNTRIDYLEPSFDALILSQLSFSEKSFNTLNELQNKFAIAGANLENLEDLTQRSDYALQELKKLGICNFHQ</sequence>
<dbReference type="SUPFAM" id="SSF103657">
    <property type="entry name" value="BAR/IMD domain-like"/>
    <property type="match status" value="1"/>
</dbReference>
<evidence type="ECO:0000313" key="5">
    <source>
        <dbReference type="EMBL" id="ORX45816.1"/>
    </source>
</evidence>
<dbReference type="GO" id="GO:0031097">
    <property type="term" value="C:medial cortex"/>
    <property type="evidence" value="ECO:0007669"/>
    <property type="project" value="TreeGrafter"/>
</dbReference>
<keyword evidence="3" id="KW-0206">Cytoskeleton</keyword>
<dbReference type="GO" id="GO:1990528">
    <property type="term" value="C:Rvs161p-Rvs167p complex"/>
    <property type="evidence" value="ECO:0007669"/>
    <property type="project" value="TreeGrafter"/>
</dbReference>
<dbReference type="GO" id="GO:0006897">
    <property type="term" value="P:endocytosis"/>
    <property type="evidence" value="ECO:0007669"/>
    <property type="project" value="InterPro"/>
</dbReference>
<proteinExistence type="predicted"/>
<dbReference type="Pfam" id="PF03114">
    <property type="entry name" value="BAR"/>
    <property type="match status" value="1"/>
</dbReference>
<reference evidence="5 6" key="2">
    <citation type="submission" date="2016-08" db="EMBL/GenBank/DDBJ databases">
        <title>Pervasive Adenine N6-methylation of Active Genes in Fungi.</title>
        <authorList>
            <consortium name="DOE Joint Genome Institute"/>
            <person name="Mondo S.J."/>
            <person name="Dannebaum R.O."/>
            <person name="Kuo R.C."/>
            <person name="Labutti K."/>
            <person name="Haridas S."/>
            <person name="Kuo A."/>
            <person name="Salamov A."/>
            <person name="Ahrendt S.R."/>
            <person name="Lipzen A."/>
            <person name="Sullivan W."/>
            <person name="Andreopoulos W.B."/>
            <person name="Clum A."/>
            <person name="Lindquist E."/>
            <person name="Daum C."/>
            <person name="Ramamoorthy G.K."/>
            <person name="Gryganskyi A."/>
            <person name="Culley D."/>
            <person name="Magnuson J.K."/>
            <person name="James T.Y."/>
            <person name="O'Malley M.A."/>
            <person name="Stajich J.E."/>
            <person name="Spatafora J.W."/>
            <person name="Visel A."/>
            <person name="Grigoriev I.V."/>
        </authorList>
    </citation>
    <scope>NUCLEOTIDE SEQUENCE [LARGE SCALE GENOMIC DNA]</scope>
    <source>
        <strain evidence="6">finn</strain>
    </source>
</reference>
<dbReference type="GO" id="GO:0097320">
    <property type="term" value="P:plasma membrane tubulation"/>
    <property type="evidence" value="ECO:0007669"/>
    <property type="project" value="TreeGrafter"/>
</dbReference>
<comment type="caution">
    <text evidence="5">The sequence shown here is derived from an EMBL/GenBank/DDBJ whole genome shotgun (WGS) entry which is preliminary data.</text>
</comment>
<reference evidence="5 6" key="1">
    <citation type="submission" date="2016-08" db="EMBL/GenBank/DDBJ databases">
        <title>Genomes of anaerobic fungi encode conserved fungal cellulosomes for biomass hydrolysis.</title>
        <authorList>
            <consortium name="DOE Joint Genome Institute"/>
            <person name="Haitjema C.H."/>
            <person name="Gilmore S.P."/>
            <person name="Henske J.K."/>
            <person name="Solomon K.V."/>
            <person name="De Groot R."/>
            <person name="Kuo A."/>
            <person name="Mondo S.J."/>
            <person name="Salamov A.A."/>
            <person name="Labutti K."/>
            <person name="Zhao Z."/>
            <person name="Chiniquy J."/>
            <person name="Barry K."/>
            <person name="Brewer H.M."/>
            <person name="Purvine S.O."/>
            <person name="Wright A.T."/>
            <person name="Boxma B."/>
            <person name="Van Alen T."/>
            <person name="Hackstein J.H."/>
            <person name="Baker S.E."/>
            <person name="Grigoriev I.V."/>
            <person name="O'Malley M.A."/>
        </authorList>
    </citation>
    <scope>NUCLEOTIDE SEQUENCE [LARGE SCALE GENOMIC DNA]</scope>
    <source>
        <strain evidence="6">finn</strain>
    </source>
</reference>
<organism evidence="5 6">
    <name type="scientific">Piromyces finnis</name>
    <dbReference type="NCBI Taxonomy" id="1754191"/>
    <lineage>
        <taxon>Eukaryota</taxon>
        <taxon>Fungi</taxon>
        <taxon>Fungi incertae sedis</taxon>
        <taxon>Chytridiomycota</taxon>
        <taxon>Chytridiomycota incertae sedis</taxon>
        <taxon>Neocallimastigomycetes</taxon>
        <taxon>Neocallimastigales</taxon>
        <taxon>Neocallimastigaceae</taxon>
        <taxon>Piromyces</taxon>
    </lineage>
</organism>
<dbReference type="PROSITE" id="PS51021">
    <property type="entry name" value="BAR"/>
    <property type="match status" value="1"/>
</dbReference>
<dbReference type="AlphaFoldDB" id="A0A1Y1V2J1"/>
<dbReference type="GO" id="GO:0043332">
    <property type="term" value="C:mating projection tip"/>
    <property type="evidence" value="ECO:0007669"/>
    <property type="project" value="TreeGrafter"/>
</dbReference>
<evidence type="ECO:0000256" key="3">
    <source>
        <dbReference type="ARBA" id="ARBA00023212"/>
    </source>
</evidence>